<evidence type="ECO:0000256" key="1">
    <source>
        <dbReference type="ARBA" id="ARBA00004141"/>
    </source>
</evidence>
<protein>
    <submittedName>
        <fullName evidence="11">Ion transporter</fullName>
    </submittedName>
</protein>
<proteinExistence type="predicted"/>
<dbReference type="InterPro" id="IPR003938">
    <property type="entry name" value="K_chnl_volt-dep_EAG/ELK/ERG"/>
</dbReference>
<evidence type="ECO:0000256" key="5">
    <source>
        <dbReference type="ARBA" id="ARBA00023065"/>
    </source>
</evidence>
<dbReference type="Gene3D" id="1.10.287.70">
    <property type="match status" value="1"/>
</dbReference>
<evidence type="ECO:0000256" key="7">
    <source>
        <dbReference type="ARBA" id="ARBA00023286"/>
    </source>
</evidence>
<evidence type="ECO:0000259" key="10">
    <source>
        <dbReference type="PROSITE" id="PS50042"/>
    </source>
</evidence>
<dbReference type="Pfam" id="PF00027">
    <property type="entry name" value="cNMP_binding"/>
    <property type="match status" value="1"/>
</dbReference>
<feature type="transmembrane region" description="Helical" evidence="9">
    <location>
        <begin position="147"/>
        <end position="171"/>
    </location>
</feature>
<dbReference type="PANTHER" id="PTHR45638">
    <property type="entry name" value="CYCLIC NUCLEOTIDE-GATED CATION CHANNEL SUBUNIT A"/>
    <property type="match status" value="1"/>
</dbReference>
<keyword evidence="5" id="KW-0406">Ion transport</keyword>
<evidence type="ECO:0000256" key="2">
    <source>
        <dbReference type="ARBA" id="ARBA00022448"/>
    </source>
</evidence>
<keyword evidence="7" id="KW-1071">Ligand-gated ion channel</keyword>
<feature type="transmembrane region" description="Helical" evidence="9">
    <location>
        <begin position="42"/>
        <end position="61"/>
    </location>
</feature>
<dbReference type="InterPro" id="IPR014710">
    <property type="entry name" value="RmlC-like_jellyroll"/>
</dbReference>
<dbReference type="PROSITE" id="PS50042">
    <property type="entry name" value="CNMP_BINDING_3"/>
    <property type="match status" value="1"/>
</dbReference>
<keyword evidence="6 9" id="KW-0472">Membrane</keyword>
<dbReference type="InterPro" id="IPR018490">
    <property type="entry name" value="cNMP-bd_dom_sf"/>
</dbReference>
<evidence type="ECO:0000256" key="3">
    <source>
        <dbReference type="ARBA" id="ARBA00022692"/>
    </source>
</evidence>
<dbReference type="RefSeq" id="WP_311591924.1">
    <property type="nucleotide sequence ID" value="NZ_JAVRHV010000001.1"/>
</dbReference>
<evidence type="ECO:0000256" key="8">
    <source>
        <dbReference type="ARBA" id="ARBA00023303"/>
    </source>
</evidence>
<dbReference type="InterPro" id="IPR050866">
    <property type="entry name" value="CNG_cation_channel"/>
</dbReference>
<evidence type="ECO:0000313" key="11">
    <source>
        <dbReference type="EMBL" id="MDT0552098.1"/>
    </source>
</evidence>
<keyword evidence="8" id="KW-0407">Ion channel</keyword>
<gene>
    <name evidence="11" type="ORF">RM519_02460</name>
</gene>
<comment type="caution">
    <text evidence="11">The sequence shown here is derived from an EMBL/GenBank/DDBJ whole genome shotgun (WGS) entry which is preliminary data.</text>
</comment>
<organism evidence="11 12">
    <name type="scientific">Urechidicola vernalis</name>
    <dbReference type="NCBI Taxonomy" id="3075600"/>
    <lineage>
        <taxon>Bacteria</taxon>
        <taxon>Pseudomonadati</taxon>
        <taxon>Bacteroidota</taxon>
        <taxon>Flavobacteriia</taxon>
        <taxon>Flavobacteriales</taxon>
        <taxon>Flavobacteriaceae</taxon>
        <taxon>Urechidicola</taxon>
    </lineage>
</organism>
<keyword evidence="3 9" id="KW-0812">Transmembrane</keyword>
<dbReference type="Pfam" id="PF00520">
    <property type="entry name" value="Ion_trans"/>
    <property type="match status" value="1"/>
</dbReference>
<comment type="subcellular location">
    <subcellularLocation>
        <location evidence="1">Membrane</location>
        <topology evidence="1">Multi-pass membrane protein</topology>
    </subcellularLocation>
</comment>
<keyword evidence="2" id="KW-0813">Transport</keyword>
<dbReference type="SUPFAM" id="SSF81324">
    <property type="entry name" value="Voltage-gated potassium channels"/>
    <property type="match status" value="1"/>
</dbReference>
<dbReference type="Gene3D" id="1.10.287.630">
    <property type="entry name" value="Helix hairpin bin"/>
    <property type="match status" value="1"/>
</dbReference>
<evidence type="ECO:0000256" key="4">
    <source>
        <dbReference type="ARBA" id="ARBA00022989"/>
    </source>
</evidence>
<dbReference type="InterPro" id="IPR005821">
    <property type="entry name" value="Ion_trans_dom"/>
</dbReference>
<reference evidence="11 12" key="1">
    <citation type="submission" date="2023-09" db="EMBL/GenBank/DDBJ databases">
        <authorList>
            <person name="Rey-Velasco X."/>
        </authorList>
    </citation>
    <scope>NUCLEOTIDE SEQUENCE [LARGE SCALE GENOMIC DNA]</scope>
    <source>
        <strain evidence="11 12">P050</strain>
    </source>
</reference>
<sequence>MLKVINEYGSFRIRWDIFISILIVLSIIIIPFQLAFIHEVDLTGSILIYAIDLFFILAIVINRRTSYRFAGEEITDKRQINTRYKRKDFVFDLFAALPLEIIFILVPEVGFQEISLVLWFRLIRLIRIRQLFIIFKRWQRLYSINPGFLRIAKFFSVIMLLSHIIACGWYLSAFLSKFPEKSWAVLENIHISDVFTQYVRSIYWTITTMTSVGYGDIVPHLNYEYIFSIIAMLIGASTYAFIIGNIASLISSLDAQKSNYWNNLDSLKLYLKQRGVSRNVNSRVQNFYEYRWVHHRGINEDVLLNNLPEPFRLEVMQELTKELLEEVPMFKYCSRQLKNVLILALHAETFNPGSFISRTGDNGNEIVFISKGIIQVVNEPTGDIYCELESGEYFGNLSIVLQEKRTAAIRTKTFCETFILDSNTFYTIKKSFPEFMDVMKKMSAEKSGKTNQLLMDGIII</sequence>
<dbReference type="PANTHER" id="PTHR45638:SF11">
    <property type="entry name" value="CYCLIC NUCLEOTIDE-GATED CATION CHANNEL SUBUNIT A"/>
    <property type="match status" value="1"/>
</dbReference>
<dbReference type="SMART" id="SM00100">
    <property type="entry name" value="cNMP"/>
    <property type="match status" value="1"/>
</dbReference>
<feature type="transmembrane region" description="Helical" evidence="9">
    <location>
        <begin position="15"/>
        <end position="36"/>
    </location>
</feature>
<dbReference type="CDD" id="cd00038">
    <property type="entry name" value="CAP_ED"/>
    <property type="match status" value="1"/>
</dbReference>
<dbReference type="InterPro" id="IPR000595">
    <property type="entry name" value="cNMP-bd_dom"/>
</dbReference>
<dbReference type="Gene3D" id="2.60.120.10">
    <property type="entry name" value="Jelly Rolls"/>
    <property type="match status" value="1"/>
</dbReference>
<keyword evidence="12" id="KW-1185">Reference proteome</keyword>
<dbReference type="SUPFAM" id="SSF51206">
    <property type="entry name" value="cAMP-binding domain-like"/>
    <property type="match status" value="1"/>
</dbReference>
<evidence type="ECO:0000313" key="12">
    <source>
        <dbReference type="Proteomes" id="UP001252186"/>
    </source>
</evidence>
<dbReference type="PRINTS" id="PR01463">
    <property type="entry name" value="EAGCHANLFMLY"/>
</dbReference>
<feature type="transmembrane region" description="Helical" evidence="9">
    <location>
        <begin position="225"/>
        <end position="250"/>
    </location>
</feature>
<evidence type="ECO:0000256" key="6">
    <source>
        <dbReference type="ARBA" id="ARBA00023136"/>
    </source>
</evidence>
<name>A0ABU2Y1L2_9FLAO</name>
<feature type="domain" description="Cyclic nucleotide-binding" evidence="10">
    <location>
        <begin position="329"/>
        <end position="428"/>
    </location>
</feature>
<keyword evidence="4 9" id="KW-1133">Transmembrane helix</keyword>
<dbReference type="Proteomes" id="UP001252186">
    <property type="component" value="Unassembled WGS sequence"/>
</dbReference>
<evidence type="ECO:0000256" key="9">
    <source>
        <dbReference type="SAM" id="Phobius"/>
    </source>
</evidence>
<dbReference type="EMBL" id="JAVRHV010000001">
    <property type="protein sequence ID" value="MDT0552098.1"/>
    <property type="molecule type" value="Genomic_DNA"/>
</dbReference>
<feature type="transmembrane region" description="Helical" evidence="9">
    <location>
        <begin position="89"/>
        <end position="106"/>
    </location>
</feature>
<accession>A0ABU2Y1L2</accession>